<evidence type="ECO:0000313" key="1">
    <source>
        <dbReference type="EMBL" id="MBN4068293.1"/>
    </source>
</evidence>
<dbReference type="EMBL" id="JAFITO010000009">
    <property type="protein sequence ID" value="MBN4068293.1"/>
    <property type="molecule type" value="Genomic_DNA"/>
</dbReference>
<sequence>MVKYNPIDLSGLKTYSLHDRFSKVTVEHFGSPVKENSSLRSFMASLPDQLLGHDLPELIHRLAKAHRCGRPIIMGMGAHVIKVGLNPVIIDLMKRSIITGLAMNGACIIHDAEIAMAGSTSEEVGDVLGDGAFGAAKETGEVLNGAITLGASENIGMGQAVGEYLLTRDFPYNDMSLLATAARLGIPVTVHVAMGTDIIHIHPSASGADIGQTSHHDFRLFCSEVADLQGGAYLNVGSAVLLPEVFLKALTLVRNLGHRVDNFTTANFDFMKQYRTLTNVVNRPTATGGRGYNIIGHHELMIPLLAASLLDELSENC</sequence>
<name>A0ABS3AT50_9BACT</name>
<evidence type="ECO:0000313" key="2">
    <source>
        <dbReference type="Proteomes" id="UP000717534"/>
    </source>
</evidence>
<reference evidence="1 2" key="1">
    <citation type="submission" date="2021-02" db="EMBL/GenBank/DDBJ databases">
        <title>Activity-based single-cell genomes from oceanic crustal fluid captures similar information to metagenomic and metatranscriptomic surveys with orders of magnitude less sampling.</title>
        <authorList>
            <person name="D'Angelo T.S."/>
            <person name="Orcutt B.N."/>
        </authorList>
    </citation>
    <scope>NUCLEOTIDE SEQUENCE [LARGE SCALE GENOMIC DNA]</scope>
    <source>
        <strain evidence="1">AH-315-G02</strain>
    </source>
</reference>
<comment type="caution">
    <text evidence="1">The sequence shown here is derived from an EMBL/GenBank/DDBJ whole genome shotgun (WGS) entry which is preliminary data.</text>
</comment>
<dbReference type="Proteomes" id="UP000717534">
    <property type="component" value="Unassembled WGS sequence"/>
</dbReference>
<organism evidence="1 2">
    <name type="scientific">Desulfotalea psychrophila</name>
    <dbReference type="NCBI Taxonomy" id="84980"/>
    <lineage>
        <taxon>Bacteria</taxon>
        <taxon>Pseudomonadati</taxon>
        <taxon>Thermodesulfobacteriota</taxon>
        <taxon>Desulfobulbia</taxon>
        <taxon>Desulfobulbales</taxon>
        <taxon>Desulfocapsaceae</taxon>
        <taxon>Desulfotalea</taxon>
    </lineage>
</organism>
<keyword evidence="2" id="KW-1185">Reference proteome</keyword>
<proteinExistence type="predicted"/>
<protein>
    <submittedName>
        <fullName evidence="1">Uncharacterized protein</fullName>
    </submittedName>
</protein>
<accession>A0ABS3AT50</accession>
<gene>
    <name evidence="1" type="ORF">JYU06_02055</name>
</gene>